<keyword evidence="6 11" id="KW-0812">Transmembrane</keyword>
<dbReference type="KEGG" id="rsy:RSUY_07840"/>
<dbReference type="InterPro" id="IPR012902">
    <property type="entry name" value="N_methyl_site"/>
</dbReference>
<evidence type="ECO:0000256" key="5">
    <source>
        <dbReference type="ARBA" id="ARBA00022519"/>
    </source>
</evidence>
<feature type="transmembrane region" description="Helical" evidence="11">
    <location>
        <begin position="23"/>
        <end position="47"/>
    </location>
</feature>
<dbReference type="AlphaFoldDB" id="A0AAE3NFV6"/>
<comment type="subcellular location">
    <subcellularLocation>
        <location evidence="1">Cell inner membrane</location>
        <topology evidence="1">Single-pass membrane protein</topology>
    </subcellularLocation>
</comment>
<dbReference type="Gene3D" id="3.55.40.10">
    <property type="entry name" value="minor pseudopilin epsh domain"/>
    <property type="match status" value="1"/>
</dbReference>
<feature type="domain" description="General secretion pathway GspH" evidence="12">
    <location>
        <begin position="56"/>
        <end position="150"/>
    </location>
</feature>
<accession>A0AAE3NFV6</accession>
<evidence type="ECO:0000256" key="7">
    <source>
        <dbReference type="ARBA" id="ARBA00022989"/>
    </source>
</evidence>
<evidence type="ECO:0000256" key="1">
    <source>
        <dbReference type="ARBA" id="ARBA00004377"/>
    </source>
</evidence>
<evidence type="ECO:0000259" key="12">
    <source>
        <dbReference type="Pfam" id="PF12019"/>
    </source>
</evidence>
<evidence type="ECO:0000256" key="10">
    <source>
        <dbReference type="ARBA" id="ARBA00030775"/>
    </source>
</evidence>
<comment type="similarity">
    <text evidence="9">Belongs to the GSP H family.</text>
</comment>
<dbReference type="InterPro" id="IPR022346">
    <property type="entry name" value="T2SS_GspH"/>
</dbReference>
<dbReference type="GO" id="GO:0015627">
    <property type="term" value="C:type II protein secretion system complex"/>
    <property type="evidence" value="ECO:0007669"/>
    <property type="project" value="InterPro"/>
</dbReference>
<dbReference type="Pfam" id="PF12019">
    <property type="entry name" value="GspH"/>
    <property type="match status" value="1"/>
</dbReference>
<reference evidence="13" key="1">
    <citation type="submission" date="2021-09" db="EMBL/GenBank/DDBJ databases">
        <title>Genomic analysis of Ralstonia spp.</title>
        <authorList>
            <person name="Aburjaile F."/>
            <person name="Ariute J.C."/>
            <person name="Pais A.K.L."/>
            <person name="Albuquerque G.M.R."/>
            <person name="Silva A.M.F."/>
            <person name="Brenig B."/>
            <person name="Azevedo V."/>
            <person name="Matiuzzi M."/>
            <person name="Ramos R."/>
            <person name="Goes-Neto A."/>
            <person name="Soares S."/>
            <person name="Iseppon A.M.B."/>
            <person name="Souza E."/>
            <person name="Gama M."/>
        </authorList>
    </citation>
    <scope>NUCLEOTIDE SEQUENCE</scope>
    <source>
        <strain evidence="13">B4</strain>
    </source>
</reference>
<comment type="caution">
    <text evidence="13">The sequence shown here is derived from an EMBL/GenBank/DDBJ whole genome shotgun (WGS) entry which is preliminary data.</text>
</comment>
<sequence>MRRTSLSPRSGKPSCRGVTLPELLVGLTVLSILIVIAVPSFSGLIAAQRARNASLDLSTAITLARSEAVKQNTTATVSSTGDWTAGWALAVGSTVIRTFGPYTGVTIAPSNGNTLSIGNDGRPTAGGVTFLVTPTTSAQTSSTICVQVGGTGRVALVTGGCT</sequence>
<keyword evidence="4" id="KW-0488">Methylation</keyword>
<dbReference type="NCBIfam" id="TIGR02532">
    <property type="entry name" value="IV_pilin_GFxxxE"/>
    <property type="match status" value="1"/>
</dbReference>
<proteinExistence type="inferred from homology"/>
<evidence type="ECO:0000256" key="9">
    <source>
        <dbReference type="ARBA" id="ARBA00025772"/>
    </source>
</evidence>
<keyword evidence="7 11" id="KW-1133">Transmembrane helix</keyword>
<keyword evidence="3" id="KW-1003">Cell membrane</keyword>
<dbReference type="RefSeq" id="WP_003263108.1">
    <property type="nucleotide sequence ID" value="NZ_CDQJ01000001.1"/>
</dbReference>
<dbReference type="Proteomes" id="UP001143674">
    <property type="component" value="Unassembled WGS sequence"/>
</dbReference>
<dbReference type="GO" id="GO:0015628">
    <property type="term" value="P:protein secretion by the type II secretion system"/>
    <property type="evidence" value="ECO:0007669"/>
    <property type="project" value="InterPro"/>
</dbReference>
<evidence type="ECO:0000256" key="8">
    <source>
        <dbReference type="ARBA" id="ARBA00023136"/>
    </source>
</evidence>
<dbReference type="Pfam" id="PF07963">
    <property type="entry name" value="N_methyl"/>
    <property type="match status" value="1"/>
</dbReference>
<gene>
    <name evidence="13" type="ORF">LBW55_06010</name>
</gene>
<evidence type="ECO:0000256" key="6">
    <source>
        <dbReference type="ARBA" id="ARBA00022692"/>
    </source>
</evidence>
<evidence type="ECO:0000256" key="11">
    <source>
        <dbReference type="SAM" id="Phobius"/>
    </source>
</evidence>
<keyword evidence="8 11" id="KW-0472">Membrane</keyword>
<dbReference type="InterPro" id="IPR045584">
    <property type="entry name" value="Pilin-like"/>
</dbReference>
<name>A0AAE3NFV6_RALSL</name>
<evidence type="ECO:0000256" key="2">
    <source>
        <dbReference type="ARBA" id="ARBA00021549"/>
    </source>
</evidence>
<evidence type="ECO:0000313" key="13">
    <source>
        <dbReference type="EMBL" id="MDB0521165.1"/>
    </source>
</evidence>
<protein>
    <recommendedName>
        <fullName evidence="2">Type II secretion system protein H</fullName>
    </recommendedName>
    <alternativeName>
        <fullName evidence="10">General secretion pathway protein H</fullName>
    </alternativeName>
</protein>
<dbReference type="GO" id="GO:0005886">
    <property type="term" value="C:plasma membrane"/>
    <property type="evidence" value="ECO:0007669"/>
    <property type="project" value="UniProtKB-SubCell"/>
</dbReference>
<evidence type="ECO:0000256" key="3">
    <source>
        <dbReference type="ARBA" id="ARBA00022475"/>
    </source>
</evidence>
<evidence type="ECO:0000256" key="4">
    <source>
        <dbReference type="ARBA" id="ARBA00022481"/>
    </source>
</evidence>
<keyword evidence="5" id="KW-0997">Cell inner membrane</keyword>
<dbReference type="EMBL" id="JAIVEX010000003">
    <property type="protein sequence ID" value="MDB0521165.1"/>
    <property type="molecule type" value="Genomic_DNA"/>
</dbReference>
<dbReference type="SUPFAM" id="SSF54523">
    <property type="entry name" value="Pili subunits"/>
    <property type="match status" value="1"/>
</dbReference>
<organism evidence="13 14">
    <name type="scientific">Ralstonia solanacearum</name>
    <name type="common">Pseudomonas solanacearum</name>
    <dbReference type="NCBI Taxonomy" id="305"/>
    <lineage>
        <taxon>Bacteria</taxon>
        <taxon>Pseudomonadati</taxon>
        <taxon>Pseudomonadota</taxon>
        <taxon>Betaproteobacteria</taxon>
        <taxon>Burkholderiales</taxon>
        <taxon>Burkholderiaceae</taxon>
        <taxon>Ralstonia</taxon>
        <taxon>Ralstonia solanacearum species complex</taxon>
    </lineage>
</organism>
<dbReference type="PROSITE" id="PS00409">
    <property type="entry name" value="PROKAR_NTER_METHYL"/>
    <property type="match status" value="1"/>
</dbReference>
<evidence type="ECO:0000313" key="14">
    <source>
        <dbReference type="Proteomes" id="UP001143674"/>
    </source>
</evidence>